<dbReference type="InterPro" id="IPR000073">
    <property type="entry name" value="AB_hydrolase_1"/>
</dbReference>
<dbReference type="RefSeq" id="WP_142454538.1">
    <property type="nucleotide sequence ID" value="NZ_FXTP01000008.1"/>
</dbReference>
<feature type="domain" description="AB hydrolase-1" evidence="2">
    <location>
        <begin position="23"/>
        <end position="250"/>
    </location>
</feature>
<protein>
    <submittedName>
        <fullName evidence="3">Pimeloyl-ACP methyl ester carboxylesterase</fullName>
    </submittedName>
</protein>
<keyword evidence="4" id="KW-1185">Reference proteome</keyword>
<name>A0A521DDI1_9BACT</name>
<evidence type="ECO:0000313" key="4">
    <source>
        <dbReference type="Proteomes" id="UP000317557"/>
    </source>
</evidence>
<dbReference type="GO" id="GO:0016787">
    <property type="term" value="F:hydrolase activity"/>
    <property type="evidence" value="ECO:0007669"/>
    <property type="project" value="UniProtKB-KW"/>
</dbReference>
<dbReference type="PANTHER" id="PTHR43798">
    <property type="entry name" value="MONOACYLGLYCEROL LIPASE"/>
    <property type="match status" value="1"/>
</dbReference>
<sequence>MAQAQTFTYQNQDIAFQTIGEGKPLVILHGWGSSKRVMMPVAKNLAHLRACYVLDLPGFGDSPEPKRAWNIDDYTDAVQTFIEHLGAEKVDLLVHSYGGRITLKLCAREFGKTHIDKVLITGGAGMKPKRSLKFYIRKYTAKLLKAPFVLLPGSLREKALGWLRGTALWKSLGSSDYSKLSGVMRETFVKSVSEHLESTLPKIPHEVLLLWGENDDATPVYQGRRIEKGIQNAAMVIIQDAGHYAFLDKPKQFARIATAFFKG</sequence>
<dbReference type="InterPro" id="IPR050266">
    <property type="entry name" value="AB_hydrolase_sf"/>
</dbReference>
<dbReference type="OrthoDB" id="9780932at2"/>
<evidence type="ECO:0000313" key="3">
    <source>
        <dbReference type="EMBL" id="SMO69749.1"/>
    </source>
</evidence>
<dbReference type="EMBL" id="FXTP01000008">
    <property type="protein sequence ID" value="SMO69749.1"/>
    <property type="molecule type" value="Genomic_DNA"/>
</dbReference>
<dbReference type="PANTHER" id="PTHR43798:SF31">
    <property type="entry name" value="AB HYDROLASE SUPERFAMILY PROTEIN YCLE"/>
    <property type="match status" value="1"/>
</dbReference>
<dbReference type="Pfam" id="PF00561">
    <property type="entry name" value="Abhydrolase_1"/>
    <property type="match status" value="1"/>
</dbReference>
<dbReference type="AlphaFoldDB" id="A0A521DDI1"/>
<dbReference type="InterPro" id="IPR029058">
    <property type="entry name" value="AB_hydrolase_fold"/>
</dbReference>
<dbReference type="Gene3D" id="3.40.50.1820">
    <property type="entry name" value="alpha/beta hydrolase"/>
    <property type="match status" value="1"/>
</dbReference>
<keyword evidence="1" id="KW-0378">Hydrolase</keyword>
<reference evidence="3 4" key="1">
    <citation type="submission" date="2017-05" db="EMBL/GenBank/DDBJ databases">
        <authorList>
            <person name="Varghese N."/>
            <person name="Submissions S."/>
        </authorList>
    </citation>
    <scope>NUCLEOTIDE SEQUENCE [LARGE SCALE GENOMIC DNA]</scope>
    <source>
        <strain evidence="3 4">DSM 21985</strain>
    </source>
</reference>
<evidence type="ECO:0000256" key="1">
    <source>
        <dbReference type="ARBA" id="ARBA00022801"/>
    </source>
</evidence>
<proteinExistence type="predicted"/>
<dbReference type="Proteomes" id="UP000317557">
    <property type="component" value="Unassembled WGS sequence"/>
</dbReference>
<accession>A0A521DDI1</accession>
<dbReference type="SUPFAM" id="SSF53474">
    <property type="entry name" value="alpha/beta-Hydrolases"/>
    <property type="match status" value="1"/>
</dbReference>
<organism evidence="3 4">
    <name type="scientific">Gracilimonas mengyeensis</name>
    <dbReference type="NCBI Taxonomy" id="1302730"/>
    <lineage>
        <taxon>Bacteria</taxon>
        <taxon>Pseudomonadati</taxon>
        <taxon>Balneolota</taxon>
        <taxon>Balneolia</taxon>
        <taxon>Balneolales</taxon>
        <taxon>Balneolaceae</taxon>
        <taxon>Gracilimonas</taxon>
    </lineage>
</organism>
<evidence type="ECO:0000259" key="2">
    <source>
        <dbReference type="Pfam" id="PF00561"/>
    </source>
</evidence>
<gene>
    <name evidence="3" type="ORF">SAMN06265219_10874</name>
</gene>
<dbReference type="GO" id="GO:0016020">
    <property type="term" value="C:membrane"/>
    <property type="evidence" value="ECO:0007669"/>
    <property type="project" value="TreeGrafter"/>
</dbReference>